<dbReference type="AlphaFoldDB" id="A0A2S9IBX7"/>
<feature type="domain" description="TonB-dependent receptor-like beta-barrel" evidence="18">
    <location>
        <begin position="260"/>
        <end position="706"/>
    </location>
</feature>
<dbReference type="EMBL" id="PDET01000007">
    <property type="protein sequence ID" value="PRD15293.1"/>
    <property type="molecule type" value="Genomic_DNA"/>
</dbReference>
<accession>A0A2S9IBX7</accession>
<feature type="short sequence motif" description="TonB C-terminal box" evidence="15">
    <location>
        <begin position="721"/>
        <end position="738"/>
    </location>
</feature>
<feature type="signal peptide" evidence="17">
    <location>
        <begin position="1"/>
        <end position="29"/>
    </location>
</feature>
<name>A0A2S9IBX7_9GAMM</name>
<keyword evidence="21" id="KW-1185">Reference proteome</keyword>
<dbReference type="InterPro" id="IPR000531">
    <property type="entry name" value="Beta-barrel_TonB"/>
</dbReference>
<keyword evidence="11 14" id="KW-0472">Membrane</keyword>
<dbReference type="Pfam" id="PF00593">
    <property type="entry name" value="TonB_dep_Rec_b-barrel"/>
    <property type="match status" value="1"/>
</dbReference>
<evidence type="ECO:0000256" key="7">
    <source>
        <dbReference type="ARBA" id="ARBA00022729"/>
    </source>
</evidence>
<dbReference type="PANTHER" id="PTHR32552">
    <property type="entry name" value="FERRICHROME IRON RECEPTOR-RELATED"/>
    <property type="match status" value="1"/>
</dbReference>
<evidence type="ECO:0000256" key="8">
    <source>
        <dbReference type="ARBA" id="ARBA00023004"/>
    </source>
</evidence>
<comment type="similarity">
    <text evidence="2 14 16">Belongs to the TonB-dependent receptor family.</text>
</comment>
<evidence type="ECO:0000256" key="1">
    <source>
        <dbReference type="ARBA" id="ARBA00004571"/>
    </source>
</evidence>
<dbReference type="InterPro" id="IPR010105">
    <property type="entry name" value="TonB_sidphr_rcpt"/>
</dbReference>
<keyword evidence="7 17" id="KW-0732">Signal</keyword>
<keyword evidence="13 14" id="KW-0998">Cell outer membrane</keyword>
<keyword evidence="9" id="KW-0406">Ion transport</keyword>
<evidence type="ECO:0000256" key="16">
    <source>
        <dbReference type="RuleBase" id="RU003357"/>
    </source>
</evidence>
<evidence type="ECO:0000256" key="5">
    <source>
        <dbReference type="ARBA" id="ARBA00022496"/>
    </source>
</evidence>
<evidence type="ECO:0000256" key="13">
    <source>
        <dbReference type="ARBA" id="ARBA00023237"/>
    </source>
</evidence>
<keyword evidence="4 14" id="KW-1134">Transmembrane beta strand</keyword>
<evidence type="ECO:0000256" key="11">
    <source>
        <dbReference type="ARBA" id="ARBA00023136"/>
    </source>
</evidence>
<dbReference type="CDD" id="cd01347">
    <property type="entry name" value="ligand_gated_channel"/>
    <property type="match status" value="1"/>
</dbReference>
<dbReference type="SUPFAM" id="SSF56935">
    <property type="entry name" value="Porins"/>
    <property type="match status" value="1"/>
</dbReference>
<protein>
    <submittedName>
        <fullName evidence="20">TonB-dependent siderophore receptor</fullName>
    </submittedName>
</protein>
<evidence type="ECO:0000313" key="21">
    <source>
        <dbReference type="Proteomes" id="UP000239181"/>
    </source>
</evidence>
<dbReference type="GO" id="GO:0038023">
    <property type="term" value="F:signaling receptor activity"/>
    <property type="evidence" value="ECO:0007669"/>
    <property type="project" value="InterPro"/>
</dbReference>
<dbReference type="OrthoDB" id="8732650at2"/>
<dbReference type="InterPro" id="IPR012910">
    <property type="entry name" value="Plug_dom"/>
</dbReference>
<evidence type="ECO:0000256" key="15">
    <source>
        <dbReference type="PROSITE-ProRule" id="PRU10144"/>
    </source>
</evidence>
<organism evidence="20 21">
    <name type="scientific">Pantoea coffeiphila</name>
    <dbReference type="NCBI Taxonomy" id="1465635"/>
    <lineage>
        <taxon>Bacteria</taxon>
        <taxon>Pseudomonadati</taxon>
        <taxon>Pseudomonadota</taxon>
        <taxon>Gammaproteobacteria</taxon>
        <taxon>Enterobacterales</taxon>
        <taxon>Erwiniaceae</taxon>
        <taxon>Pantoea</taxon>
    </lineage>
</organism>
<evidence type="ECO:0000256" key="14">
    <source>
        <dbReference type="PROSITE-ProRule" id="PRU01360"/>
    </source>
</evidence>
<dbReference type="InterPro" id="IPR037066">
    <property type="entry name" value="Plug_dom_sf"/>
</dbReference>
<reference evidence="20 21" key="1">
    <citation type="submission" date="2017-10" db="EMBL/GenBank/DDBJ databases">
        <title>Draft genome of two endophytic bacteria isolated from 'guarana' Paullinia cupana (Mart.) Ducke.</title>
        <authorList>
            <person name="Siqueira K.A."/>
            <person name="Liotti R.G."/>
            <person name="Mendes T.A."/>
            <person name="Soares M.A."/>
        </authorList>
    </citation>
    <scope>NUCLEOTIDE SEQUENCE [LARGE SCALE GENOMIC DNA]</scope>
    <source>
        <strain evidence="20 21">342</strain>
    </source>
</reference>
<dbReference type="PROSITE" id="PS52016">
    <property type="entry name" value="TONB_DEPENDENT_REC_3"/>
    <property type="match status" value="1"/>
</dbReference>
<dbReference type="GO" id="GO:0015344">
    <property type="term" value="F:siderophore uptake transmembrane transporter activity"/>
    <property type="evidence" value="ECO:0007669"/>
    <property type="project" value="TreeGrafter"/>
</dbReference>
<dbReference type="GO" id="GO:0009279">
    <property type="term" value="C:cell outer membrane"/>
    <property type="evidence" value="ECO:0007669"/>
    <property type="project" value="UniProtKB-SubCell"/>
</dbReference>
<keyword evidence="8" id="KW-0408">Iron</keyword>
<keyword evidence="5" id="KW-0410">Iron transport</keyword>
<sequence length="738" mass="79950">MSASYSPSGRFRLKLLALAVGAATLPAMAATETRQTATSPASNEQTLTVTATADSQFTPGGDKLVPAYLDGQVANGGRMGMLGEQDARNVPFNIVSYTSKLIQDQQAKTIKDVVANDASIQNVQGYGNFAETYRIRGFDLNGDDMTFGGLSGVMPRQVVSTQMVERVEVFKGANALMNGSASSGVGGMINLEPKHADDVPLTRVGVDYTGKNQLGASIDAGRRFGDNNQWGARVNLLDREGETAVDNEKRRTTLASIGLDYRGDRLRTSLDMGYQKQAFHGGRLGVNVSGVDFIPEVPKATSNYSQDWVYSNLESEFGMARAEYDVAQNWTLYGALGGQHSHEYGAYGTPKISDANGNAVIGRMDTNKFVDAFSGQFGLRGQFATGVVNHSVNLGYSAMNRREKTSYGMAKAAEAVATNIYEPSAINPPEMTTFGGDLNSPRPTSRVRSQGFLLSDTLGMFDDKLLLTLGARHQKVVVRNYSYGTAAEKDKERFTKNRWTPAYGIVFKPWEQVSLYANHIESLSPGETAPSTATANPGTVSGISLAKQNEVGVKFDSGRVGGSLALFEIKKPKGLTNPDTKYFSLDGEQRNRGVELNVFGEPVFGLRLNGSATWLDPKMTKTQNGTNDGKNAVGVAEFYSVLGAEYDIKPIDGLTATARLTHSGSQYANAANTKKLDAYTTLDLGARYRMKVQDNDLVWRVGVDNVTNKRYWSGVESGGTYIYQGTPRQLKVSMSYDF</sequence>
<keyword evidence="3 14" id="KW-0813">Transport</keyword>
<comment type="subcellular location">
    <subcellularLocation>
        <location evidence="1 14">Cell outer membrane</location>
        <topology evidence="1 14">Multi-pass membrane protein</topology>
    </subcellularLocation>
</comment>
<evidence type="ECO:0000256" key="2">
    <source>
        <dbReference type="ARBA" id="ARBA00009810"/>
    </source>
</evidence>
<evidence type="ECO:0000259" key="18">
    <source>
        <dbReference type="Pfam" id="PF00593"/>
    </source>
</evidence>
<keyword evidence="10 16" id="KW-0798">TonB box</keyword>
<evidence type="ECO:0000256" key="10">
    <source>
        <dbReference type="ARBA" id="ARBA00023077"/>
    </source>
</evidence>
<evidence type="ECO:0000256" key="6">
    <source>
        <dbReference type="ARBA" id="ARBA00022692"/>
    </source>
</evidence>
<evidence type="ECO:0000256" key="4">
    <source>
        <dbReference type="ARBA" id="ARBA00022452"/>
    </source>
</evidence>
<comment type="caution">
    <text evidence="20">The sequence shown here is derived from an EMBL/GenBank/DDBJ whole genome shotgun (WGS) entry which is preliminary data.</text>
</comment>
<dbReference type="GO" id="GO:0015891">
    <property type="term" value="P:siderophore transport"/>
    <property type="evidence" value="ECO:0007669"/>
    <property type="project" value="InterPro"/>
</dbReference>
<dbReference type="InterPro" id="IPR039426">
    <property type="entry name" value="TonB-dep_rcpt-like"/>
</dbReference>
<dbReference type="Pfam" id="PF07715">
    <property type="entry name" value="Plug"/>
    <property type="match status" value="1"/>
</dbReference>
<evidence type="ECO:0000256" key="3">
    <source>
        <dbReference type="ARBA" id="ARBA00022448"/>
    </source>
</evidence>
<dbReference type="InterPro" id="IPR010917">
    <property type="entry name" value="TonB_rcpt_CS"/>
</dbReference>
<dbReference type="RefSeq" id="WP_105593071.1">
    <property type="nucleotide sequence ID" value="NZ_PDET01000007.1"/>
</dbReference>
<evidence type="ECO:0000256" key="12">
    <source>
        <dbReference type="ARBA" id="ARBA00023170"/>
    </source>
</evidence>
<evidence type="ECO:0000256" key="17">
    <source>
        <dbReference type="SAM" id="SignalP"/>
    </source>
</evidence>
<evidence type="ECO:0000256" key="9">
    <source>
        <dbReference type="ARBA" id="ARBA00023065"/>
    </source>
</evidence>
<evidence type="ECO:0000259" key="19">
    <source>
        <dbReference type="Pfam" id="PF07715"/>
    </source>
</evidence>
<dbReference type="Gene3D" id="2.170.130.10">
    <property type="entry name" value="TonB-dependent receptor, plug domain"/>
    <property type="match status" value="1"/>
</dbReference>
<proteinExistence type="inferred from homology"/>
<dbReference type="PANTHER" id="PTHR32552:SF82">
    <property type="entry name" value="FCUA PROTEIN"/>
    <property type="match status" value="1"/>
</dbReference>
<gene>
    <name evidence="20" type="ORF">CQW29_12620</name>
</gene>
<dbReference type="PROSITE" id="PS01156">
    <property type="entry name" value="TONB_DEPENDENT_REC_2"/>
    <property type="match status" value="1"/>
</dbReference>
<feature type="domain" description="TonB-dependent receptor plug" evidence="19">
    <location>
        <begin position="87"/>
        <end position="184"/>
    </location>
</feature>
<evidence type="ECO:0000313" key="20">
    <source>
        <dbReference type="EMBL" id="PRD15293.1"/>
    </source>
</evidence>
<dbReference type="NCBIfam" id="TIGR01783">
    <property type="entry name" value="TonB-siderophor"/>
    <property type="match status" value="1"/>
</dbReference>
<feature type="chain" id="PRO_5015624545" evidence="17">
    <location>
        <begin position="30"/>
        <end position="738"/>
    </location>
</feature>
<dbReference type="Proteomes" id="UP000239181">
    <property type="component" value="Unassembled WGS sequence"/>
</dbReference>
<dbReference type="Gene3D" id="2.40.170.20">
    <property type="entry name" value="TonB-dependent receptor, beta-barrel domain"/>
    <property type="match status" value="1"/>
</dbReference>
<keyword evidence="6 14" id="KW-0812">Transmembrane</keyword>
<keyword evidence="12 20" id="KW-0675">Receptor</keyword>
<dbReference type="InterPro" id="IPR036942">
    <property type="entry name" value="Beta-barrel_TonB_sf"/>
</dbReference>